<name>M1MY48_9CLOT</name>
<gene>
    <name evidence="1" type="ORF">Cspa_c57310</name>
</gene>
<dbReference type="EMBL" id="CP004121">
    <property type="protein sequence ID" value="AGF59456.1"/>
    <property type="molecule type" value="Genomic_DNA"/>
</dbReference>
<proteinExistence type="predicted"/>
<dbReference type="AlphaFoldDB" id="M1MY48"/>
<evidence type="ECO:0000313" key="2">
    <source>
        <dbReference type="Proteomes" id="UP000011728"/>
    </source>
</evidence>
<dbReference type="PATRIC" id="fig|931276.5.peg.5776"/>
<organism evidence="1 2">
    <name type="scientific">Clostridium saccharoperbutylacetonicum N1-4(HMT)</name>
    <dbReference type="NCBI Taxonomy" id="931276"/>
    <lineage>
        <taxon>Bacteria</taxon>
        <taxon>Bacillati</taxon>
        <taxon>Bacillota</taxon>
        <taxon>Clostridia</taxon>
        <taxon>Eubacteriales</taxon>
        <taxon>Clostridiaceae</taxon>
        <taxon>Clostridium</taxon>
    </lineage>
</organism>
<keyword evidence="2" id="KW-1185">Reference proteome</keyword>
<reference evidence="1 2" key="1">
    <citation type="submission" date="2013-02" db="EMBL/GenBank/DDBJ databases">
        <title>Genome sequence of Clostridium saccharoperbutylacetonicum N1-4(HMT).</title>
        <authorList>
            <person name="Poehlein A."/>
            <person name="Daniel R."/>
        </authorList>
    </citation>
    <scope>NUCLEOTIDE SEQUENCE [LARGE SCALE GENOMIC DNA]</scope>
    <source>
        <strain evidence="2">N1-4(HMT)</strain>
    </source>
</reference>
<evidence type="ECO:0000313" key="1">
    <source>
        <dbReference type="EMBL" id="AGF59456.1"/>
    </source>
</evidence>
<dbReference type="Proteomes" id="UP000011728">
    <property type="component" value="Chromosome"/>
</dbReference>
<dbReference type="RefSeq" id="WP_015395763.1">
    <property type="nucleotide sequence ID" value="NC_020291.1"/>
</dbReference>
<dbReference type="KEGG" id="csr:Cspa_c57310"/>
<accession>M1MY48</accession>
<protein>
    <submittedName>
        <fullName evidence="1">Uncharacterized protein</fullName>
    </submittedName>
</protein>
<sequence>MSKESLKLVIIRVGNKYLDSSTSKGLRITIGEILLGKIELDYEKNKKSDE</sequence>
<dbReference type="HOGENOM" id="CLU_206411_0_0_9"/>